<keyword evidence="1" id="KW-0732">Signal</keyword>
<organism evidence="2 3">
    <name type="scientific">Haloechinothrix aidingensis</name>
    <dbReference type="NCBI Taxonomy" id="2752311"/>
    <lineage>
        <taxon>Bacteria</taxon>
        <taxon>Bacillati</taxon>
        <taxon>Actinomycetota</taxon>
        <taxon>Actinomycetes</taxon>
        <taxon>Pseudonocardiales</taxon>
        <taxon>Pseudonocardiaceae</taxon>
        <taxon>Haloechinothrix</taxon>
    </lineage>
</organism>
<evidence type="ECO:0000313" key="2">
    <source>
        <dbReference type="EMBL" id="MBA0125800.1"/>
    </source>
</evidence>
<keyword evidence="3" id="KW-1185">Reference proteome</keyword>
<protein>
    <submittedName>
        <fullName evidence="2">Uncharacterized protein</fullName>
    </submittedName>
</protein>
<name>A0A838A764_9PSEU</name>
<accession>A0A838A764</accession>
<reference evidence="2 3" key="1">
    <citation type="submission" date="2020-07" db="EMBL/GenBank/DDBJ databases">
        <title>Genome of Haloechinothrix sp.</title>
        <authorList>
            <person name="Tang S.-K."/>
            <person name="Yang L."/>
            <person name="Zhu W.-Y."/>
        </authorList>
    </citation>
    <scope>NUCLEOTIDE SEQUENCE [LARGE SCALE GENOMIC DNA]</scope>
    <source>
        <strain evidence="2 3">YIM 98757</strain>
    </source>
</reference>
<feature type="chain" id="PRO_5032665562" evidence="1">
    <location>
        <begin position="26"/>
        <end position="450"/>
    </location>
</feature>
<sequence length="450" mass="48559">MRLGRVAAVVLAGILAAGLTTTSDSAPEAGAAEVSTPLCGWPIAQTGMTPNVMAPHPDTGYWFLRYSAVPEGRLAIRGSYARARYFSFVVHDETVTALDGINDSRIAPDDGSVNPFLTRRPGDTDYTVYIDFGPEPPDPEPNTLYAGETLEGEPNPGGYLVYRVFLPHDRSDPAGGVPLPEVTLELPGGDAELTFDSCPPFPPTGAQRPLNELVAGASRPAAIAGVPPPTNRVTYPPEFEVIHNGQVLQAALSQVLPEPIYALLPERKGTTYGNTDVAYVVLLTHRQYGDLVVFRAHSPSHTDLRGGELATARKQVRLWNACTSGSPQEGGFYSLDCIDDEEAALTPRPPRGAVTPDAWETGAGATFVVSDPEHRPTEHMSDVNWLPRGPFAETMVFYRFMLPHPDFEQHPGNVDEGTDPEEVMGDYFPEATYCSTETFNEGGADACFAE</sequence>
<comment type="caution">
    <text evidence="2">The sequence shown here is derived from an EMBL/GenBank/DDBJ whole genome shotgun (WGS) entry which is preliminary data.</text>
</comment>
<dbReference type="EMBL" id="JACCKD010000003">
    <property type="protein sequence ID" value="MBA0125800.1"/>
    <property type="molecule type" value="Genomic_DNA"/>
</dbReference>
<gene>
    <name evidence="2" type="ORF">H0B56_09630</name>
</gene>
<dbReference type="RefSeq" id="WP_180892639.1">
    <property type="nucleotide sequence ID" value="NZ_JACCKD010000003.1"/>
</dbReference>
<evidence type="ECO:0000313" key="3">
    <source>
        <dbReference type="Proteomes" id="UP000582974"/>
    </source>
</evidence>
<dbReference type="Proteomes" id="UP000582974">
    <property type="component" value="Unassembled WGS sequence"/>
</dbReference>
<feature type="signal peptide" evidence="1">
    <location>
        <begin position="1"/>
        <end position="25"/>
    </location>
</feature>
<dbReference type="AlphaFoldDB" id="A0A838A764"/>
<proteinExistence type="predicted"/>
<evidence type="ECO:0000256" key="1">
    <source>
        <dbReference type="SAM" id="SignalP"/>
    </source>
</evidence>